<evidence type="ECO:0000256" key="1">
    <source>
        <dbReference type="ARBA" id="ARBA00004613"/>
    </source>
</evidence>
<dbReference type="Gene3D" id="2.60.40.420">
    <property type="entry name" value="Cupredoxins - blue copper proteins"/>
    <property type="match status" value="3"/>
</dbReference>
<dbReference type="Pfam" id="PF07731">
    <property type="entry name" value="Cu-oxidase_2"/>
    <property type="match status" value="1"/>
</dbReference>
<evidence type="ECO:0008006" key="12">
    <source>
        <dbReference type="Google" id="ProtNLM"/>
    </source>
</evidence>
<keyword evidence="4" id="KW-0479">Metal-binding</keyword>
<keyword evidence="5" id="KW-0677">Repeat</keyword>
<evidence type="ECO:0000256" key="2">
    <source>
        <dbReference type="ARBA" id="ARBA00010609"/>
    </source>
</evidence>
<keyword evidence="7" id="KW-0186">Copper</keyword>
<comment type="subcellular location">
    <subcellularLocation>
        <location evidence="1">Secreted</location>
    </subcellularLocation>
</comment>
<reference evidence="10" key="1">
    <citation type="journal article" date="2023" name="Nat. Commun.">
        <title>Diploid and tetraploid genomes of Acorus and the evolution of monocots.</title>
        <authorList>
            <person name="Ma L."/>
            <person name="Liu K.W."/>
            <person name="Li Z."/>
            <person name="Hsiao Y.Y."/>
            <person name="Qi Y."/>
            <person name="Fu T."/>
            <person name="Tang G.D."/>
            <person name="Zhang D."/>
            <person name="Sun W.H."/>
            <person name="Liu D.K."/>
            <person name="Li Y."/>
            <person name="Chen G.Z."/>
            <person name="Liu X.D."/>
            <person name="Liao X.Y."/>
            <person name="Jiang Y.T."/>
            <person name="Yu X."/>
            <person name="Hao Y."/>
            <person name="Huang J."/>
            <person name="Zhao X.W."/>
            <person name="Ke S."/>
            <person name="Chen Y.Y."/>
            <person name="Wu W.L."/>
            <person name="Hsu J.L."/>
            <person name="Lin Y.F."/>
            <person name="Huang M.D."/>
            <person name="Li C.Y."/>
            <person name="Huang L."/>
            <person name="Wang Z.W."/>
            <person name="Zhao X."/>
            <person name="Zhong W.Y."/>
            <person name="Peng D.H."/>
            <person name="Ahmad S."/>
            <person name="Lan S."/>
            <person name="Zhang J.S."/>
            <person name="Tsai W.C."/>
            <person name="Van de Peer Y."/>
            <person name="Liu Z.J."/>
        </authorList>
    </citation>
    <scope>NUCLEOTIDE SEQUENCE</scope>
    <source>
        <strain evidence="10">CP</strain>
    </source>
</reference>
<name>A0AAV9E479_ACOCL</name>
<dbReference type="SUPFAM" id="SSF49503">
    <property type="entry name" value="Cupredoxins"/>
    <property type="match status" value="2"/>
</dbReference>
<evidence type="ECO:0000313" key="10">
    <source>
        <dbReference type="EMBL" id="KAK1308262.1"/>
    </source>
</evidence>
<evidence type="ECO:0000256" key="7">
    <source>
        <dbReference type="ARBA" id="ARBA00023008"/>
    </source>
</evidence>
<dbReference type="GO" id="GO:0005576">
    <property type="term" value="C:extracellular region"/>
    <property type="evidence" value="ECO:0007669"/>
    <property type="project" value="UniProtKB-SubCell"/>
</dbReference>
<dbReference type="InterPro" id="IPR011706">
    <property type="entry name" value="Cu-oxidase_C"/>
</dbReference>
<feature type="domain" description="Plastocyanin-like" evidence="8">
    <location>
        <begin position="207"/>
        <end position="341"/>
    </location>
</feature>
<comment type="caution">
    <text evidence="10">The sequence shown here is derived from an EMBL/GenBank/DDBJ whole genome shotgun (WGS) entry which is preliminary data.</text>
</comment>
<dbReference type="PROSITE" id="PS00079">
    <property type="entry name" value="MULTICOPPER_OXIDASE1"/>
    <property type="match status" value="1"/>
</dbReference>
<evidence type="ECO:0000256" key="6">
    <source>
        <dbReference type="ARBA" id="ARBA00023002"/>
    </source>
</evidence>
<dbReference type="InterPro" id="IPR045087">
    <property type="entry name" value="Cu-oxidase_fam"/>
</dbReference>
<dbReference type="Proteomes" id="UP001180020">
    <property type="component" value="Unassembled WGS sequence"/>
</dbReference>
<evidence type="ECO:0000259" key="8">
    <source>
        <dbReference type="Pfam" id="PF07731"/>
    </source>
</evidence>
<sequence length="365" mass="40965">MAVMAATKKRRRSEEKPNHAVNLILDHLDDIPLSGGSKDCFQKLAVTINGRTPGPTIYAQQGDTVVVEIGTPWSDGTEGVTQCPIVPGDTFTYKFVVDRAGTYIYHAHYGMQRSAGLNGMIIVSVPDGVSEPFSYDYDQSILLNDWWHKSTYEQAAGLNSVPFVWIGEPQNKIDGRIKWAMNNMSFTLPDTPYLVALKQRLHHVFTQKPAPETYDSKNFDVFGVAKNANATSGNSIYRLKFNSTIDIILQNANTMTANNSETHPWHLHGHDFWVLGYGIGKFDPMNDPKKYNLVDSIMKNTVALHRYGWTALRFRADNPGVWAFHCHIEAHFFMGMGVVFEGVEKVGRLPLSIMGCGETKRLIRH</sequence>
<keyword evidence="11" id="KW-1185">Reference proteome</keyword>
<dbReference type="InterPro" id="IPR011707">
    <property type="entry name" value="Cu-oxidase-like_N"/>
</dbReference>
<protein>
    <recommendedName>
        <fullName evidence="12">L-ascorbate oxidase</fullName>
    </recommendedName>
</protein>
<dbReference type="EMBL" id="JAUJYO010000009">
    <property type="protein sequence ID" value="KAK1308262.1"/>
    <property type="molecule type" value="Genomic_DNA"/>
</dbReference>
<gene>
    <name evidence="10" type="ORF">QJS10_CPA09g00524</name>
</gene>
<dbReference type="InterPro" id="IPR034267">
    <property type="entry name" value="CuRO_3_AAO"/>
</dbReference>
<evidence type="ECO:0000313" key="11">
    <source>
        <dbReference type="Proteomes" id="UP001180020"/>
    </source>
</evidence>
<evidence type="ECO:0000256" key="4">
    <source>
        <dbReference type="ARBA" id="ARBA00022723"/>
    </source>
</evidence>
<dbReference type="InterPro" id="IPR008972">
    <property type="entry name" value="Cupredoxin"/>
</dbReference>
<keyword evidence="3" id="KW-0964">Secreted</keyword>
<dbReference type="GO" id="GO:0016491">
    <property type="term" value="F:oxidoreductase activity"/>
    <property type="evidence" value="ECO:0007669"/>
    <property type="project" value="UniProtKB-KW"/>
</dbReference>
<evidence type="ECO:0000256" key="3">
    <source>
        <dbReference type="ARBA" id="ARBA00022525"/>
    </source>
</evidence>
<accession>A0AAV9E479</accession>
<keyword evidence="6" id="KW-0560">Oxidoreductase</keyword>
<dbReference type="PANTHER" id="PTHR11709">
    <property type="entry name" value="MULTI-COPPER OXIDASE"/>
    <property type="match status" value="1"/>
</dbReference>
<dbReference type="GO" id="GO:0005507">
    <property type="term" value="F:copper ion binding"/>
    <property type="evidence" value="ECO:0007669"/>
    <property type="project" value="InterPro"/>
</dbReference>
<proteinExistence type="inferred from homology"/>
<organism evidence="10 11">
    <name type="scientific">Acorus calamus</name>
    <name type="common">Sweet flag</name>
    <dbReference type="NCBI Taxonomy" id="4465"/>
    <lineage>
        <taxon>Eukaryota</taxon>
        <taxon>Viridiplantae</taxon>
        <taxon>Streptophyta</taxon>
        <taxon>Embryophyta</taxon>
        <taxon>Tracheophyta</taxon>
        <taxon>Spermatophyta</taxon>
        <taxon>Magnoliopsida</taxon>
        <taxon>Liliopsida</taxon>
        <taxon>Acoraceae</taxon>
        <taxon>Acorus</taxon>
    </lineage>
</organism>
<dbReference type="CDD" id="cd13893">
    <property type="entry name" value="CuRO_3_AAO"/>
    <property type="match status" value="1"/>
</dbReference>
<feature type="domain" description="Plastocyanin-like" evidence="9">
    <location>
        <begin position="70"/>
        <end position="125"/>
    </location>
</feature>
<dbReference type="PROSITE" id="PS00080">
    <property type="entry name" value="MULTICOPPER_OXIDASE2"/>
    <property type="match status" value="1"/>
</dbReference>
<dbReference type="AlphaFoldDB" id="A0AAV9E479"/>
<dbReference type="InterPro" id="IPR033138">
    <property type="entry name" value="Cu_oxidase_CS"/>
</dbReference>
<dbReference type="PANTHER" id="PTHR11709:SF218">
    <property type="entry name" value="L-ASCORBATE OXIDASE"/>
    <property type="match status" value="1"/>
</dbReference>
<evidence type="ECO:0000259" key="9">
    <source>
        <dbReference type="Pfam" id="PF07732"/>
    </source>
</evidence>
<comment type="similarity">
    <text evidence="2">Belongs to the multicopper oxidase family.</text>
</comment>
<dbReference type="Pfam" id="PF07732">
    <property type="entry name" value="Cu-oxidase_3"/>
    <property type="match status" value="1"/>
</dbReference>
<dbReference type="InterPro" id="IPR002355">
    <property type="entry name" value="Cu_oxidase_Cu_BS"/>
</dbReference>
<evidence type="ECO:0000256" key="5">
    <source>
        <dbReference type="ARBA" id="ARBA00022737"/>
    </source>
</evidence>
<reference evidence="10" key="2">
    <citation type="submission" date="2023-06" db="EMBL/GenBank/DDBJ databases">
        <authorList>
            <person name="Ma L."/>
            <person name="Liu K.-W."/>
            <person name="Li Z."/>
            <person name="Hsiao Y.-Y."/>
            <person name="Qi Y."/>
            <person name="Fu T."/>
            <person name="Tang G."/>
            <person name="Zhang D."/>
            <person name="Sun W.-H."/>
            <person name="Liu D.-K."/>
            <person name="Li Y."/>
            <person name="Chen G.-Z."/>
            <person name="Liu X.-D."/>
            <person name="Liao X.-Y."/>
            <person name="Jiang Y.-T."/>
            <person name="Yu X."/>
            <person name="Hao Y."/>
            <person name="Huang J."/>
            <person name="Zhao X.-W."/>
            <person name="Ke S."/>
            <person name="Chen Y.-Y."/>
            <person name="Wu W.-L."/>
            <person name="Hsu J.-L."/>
            <person name="Lin Y.-F."/>
            <person name="Huang M.-D."/>
            <person name="Li C.-Y."/>
            <person name="Huang L."/>
            <person name="Wang Z.-W."/>
            <person name="Zhao X."/>
            <person name="Zhong W.-Y."/>
            <person name="Peng D.-H."/>
            <person name="Ahmad S."/>
            <person name="Lan S."/>
            <person name="Zhang J.-S."/>
            <person name="Tsai W.-C."/>
            <person name="Van De Peer Y."/>
            <person name="Liu Z.-J."/>
        </authorList>
    </citation>
    <scope>NUCLEOTIDE SEQUENCE</scope>
    <source>
        <strain evidence="10">CP</strain>
        <tissue evidence="10">Leaves</tissue>
    </source>
</reference>